<evidence type="ECO:0000313" key="1">
    <source>
        <dbReference type="EMBL" id="BBX15219.1"/>
    </source>
</evidence>
<protein>
    <submittedName>
        <fullName evidence="1">Uncharacterized protein</fullName>
    </submittedName>
</protein>
<gene>
    <name evidence="1" type="ORF">MDUV_00790</name>
</gene>
<proteinExistence type="predicted"/>
<dbReference type="EMBL" id="AP022563">
    <property type="protein sequence ID" value="BBX15219.1"/>
    <property type="molecule type" value="Genomic_DNA"/>
</dbReference>
<evidence type="ECO:0000313" key="2">
    <source>
        <dbReference type="Proteomes" id="UP000467006"/>
    </source>
</evidence>
<keyword evidence="2" id="KW-1185">Reference proteome</keyword>
<accession>A0A7I7JV83</accession>
<reference evidence="1 2" key="1">
    <citation type="journal article" date="2019" name="Emerg. Microbes Infect.">
        <title>Comprehensive subspecies identification of 175 nontuberculous mycobacteria species based on 7547 genomic profiles.</title>
        <authorList>
            <person name="Matsumoto Y."/>
            <person name="Kinjo T."/>
            <person name="Motooka D."/>
            <person name="Nabeya D."/>
            <person name="Jung N."/>
            <person name="Uechi K."/>
            <person name="Horii T."/>
            <person name="Iida T."/>
            <person name="Fujita J."/>
            <person name="Nakamura S."/>
        </authorList>
    </citation>
    <scope>NUCLEOTIDE SEQUENCE [LARGE SCALE GENOMIC DNA]</scope>
    <source>
        <strain evidence="1 2">JCM 6396</strain>
    </source>
</reference>
<name>A0A7I7JV83_9MYCO</name>
<dbReference type="KEGG" id="mdu:MDUV_00790"/>
<dbReference type="AlphaFoldDB" id="A0A7I7JV83"/>
<organism evidence="1 2">
    <name type="scientific">Mycolicibacterium duvalii</name>
    <dbReference type="NCBI Taxonomy" id="39688"/>
    <lineage>
        <taxon>Bacteria</taxon>
        <taxon>Bacillati</taxon>
        <taxon>Actinomycetota</taxon>
        <taxon>Actinomycetes</taxon>
        <taxon>Mycobacteriales</taxon>
        <taxon>Mycobacteriaceae</taxon>
        <taxon>Mycolicibacterium</taxon>
    </lineage>
</organism>
<sequence>MARRARCGLSEAVPRLRLMGRYRGGQKPWEQDDPKGRRLDPAQYPELNAVFYTADPAEFIKMRIESLSLMACSDDQLAPLYGTDRTIGAAYLGAMAPPTSEARQRYIRMEAVTISNHASETLLRMFFAHTEHPECPWLGMSASTDFREYKAKLDAALDAGFDREQIATVFLGGTSRVDAVVQLTDDEFEDAVDALAMLLIDCANRVLGDAFVYNAVKHGVSAVAVDDDEAKVSWQPMDGEPVTIHEGPVHVYLHRKGHPDAAKNEAHWWLTMEDSNPGRELAVSVLITKALDSLWDVARRRYLGESGSITYISKAAVEIAVWGTTMQAMNLLKRATHELIKVKPDGTVDGTDHRIVGYRIPRPWSPERAAPAMVIRPVPLPARERDRQLVSTGRRSYLPITPRGFQRG</sequence>
<dbReference type="Proteomes" id="UP000467006">
    <property type="component" value="Chromosome"/>
</dbReference>